<protein>
    <submittedName>
        <fullName evidence="1">Uncharacterized protein</fullName>
    </submittedName>
</protein>
<dbReference type="SMART" id="SM00671">
    <property type="entry name" value="SEL1"/>
    <property type="match status" value="4"/>
</dbReference>
<organism evidence="1 2">
    <name type="scientific">Rotaria magnacalcarata</name>
    <dbReference type="NCBI Taxonomy" id="392030"/>
    <lineage>
        <taxon>Eukaryota</taxon>
        <taxon>Metazoa</taxon>
        <taxon>Spiralia</taxon>
        <taxon>Gnathifera</taxon>
        <taxon>Rotifera</taxon>
        <taxon>Eurotatoria</taxon>
        <taxon>Bdelloidea</taxon>
        <taxon>Philodinida</taxon>
        <taxon>Philodinidae</taxon>
        <taxon>Rotaria</taxon>
    </lineage>
</organism>
<evidence type="ECO:0000313" key="1">
    <source>
        <dbReference type="EMBL" id="CAF1616140.1"/>
    </source>
</evidence>
<sequence>MIRKHDPGKDAVFTGHQYRDGDDNIKQNYELAAKFYAKAIALGNAAGMYNLAILHQRGLGIKKDIRMAIQLLEQAASQSPIMSDKFPVPNVGVAEAEHSLGLHYETGVGVEMNYHKASQWYQRASDHGSSTAANNLGLMYGDGRGVSKDLIKSEQLLRLSAVRGDPNAAMNLALLLFKKKIYKMQNDGVNVQATTIIWLLKLS</sequence>
<proteinExistence type="predicted"/>
<dbReference type="InterPro" id="IPR011990">
    <property type="entry name" value="TPR-like_helical_dom_sf"/>
</dbReference>
<dbReference type="PANTHER" id="PTHR43628">
    <property type="entry name" value="ACTIVATOR OF C KINASE PROTEIN 1-RELATED"/>
    <property type="match status" value="1"/>
</dbReference>
<name>A0A816C1F2_9BILA</name>
<dbReference type="AlphaFoldDB" id="A0A816C1F2"/>
<reference evidence="1" key="1">
    <citation type="submission" date="2021-02" db="EMBL/GenBank/DDBJ databases">
        <authorList>
            <person name="Nowell W R."/>
        </authorList>
    </citation>
    <scope>NUCLEOTIDE SEQUENCE</scope>
</reference>
<dbReference type="InterPro" id="IPR006597">
    <property type="entry name" value="Sel1-like"/>
</dbReference>
<evidence type="ECO:0000313" key="2">
    <source>
        <dbReference type="Proteomes" id="UP000663855"/>
    </source>
</evidence>
<dbReference type="Gene3D" id="1.25.40.10">
    <property type="entry name" value="Tetratricopeptide repeat domain"/>
    <property type="match status" value="1"/>
</dbReference>
<dbReference type="SUPFAM" id="SSF81901">
    <property type="entry name" value="HCP-like"/>
    <property type="match status" value="1"/>
</dbReference>
<dbReference type="InterPro" id="IPR052945">
    <property type="entry name" value="Mitotic_Regulator"/>
</dbReference>
<dbReference type="Pfam" id="PF08238">
    <property type="entry name" value="Sel1"/>
    <property type="match status" value="4"/>
</dbReference>
<dbReference type="PANTHER" id="PTHR43628:SF1">
    <property type="entry name" value="CHITIN SYNTHASE REGULATORY FACTOR 2-RELATED"/>
    <property type="match status" value="1"/>
</dbReference>
<dbReference type="EMBL" id="CAJNOV010018061">
    <property type="protein sequence ID" value="CAF1616140.1"/>
    <property type="molecule type" value="Genomic_DNA"/>
</dbReference>
<dbReference type="Proteomes" id="UP000663855">
    <property type="component" value="Unassembled WGS sequence"/>
</dbReference>
<comment type="caution">
    <text evidence="1">The sequence shown here is derived from an EMBL/GenBank/DDBJ whole genome shotgun (WGS) entry which is preliminary data.</text>
</comment>
<accession>A0A816C1F2</accession>
<gene>
    <name evidence="1" type="ORF">CJN711_LOCUS37229</name>
</gene>